<keyword evidence="2" id="KW-1185">Reference proteome</keyword>
<dbReference type="AlphaFoldDB" id="A0A1H8LP52"/>
<dbReference type="PANTHER" id="PTHR36529:SF1">
    <property type="entry name" value="GLYCOSYLTRANSFERASE"/>
    <property type="match status" value="1"/>
</dbReference>
<sequence length="216" mass="23760">MTISPDPAFRRRLVVMVKEPRAGRVKTRLGRDIGMTRAAWWFRHQTACLLRRIDDPRWQTILAVAPDTALEARMWPPHLPRLPQGRGDLGARMARLLRGLPPGPACVIGADIPGITRAHIARTFAALGRHDAVFGPATDGGYWLIGLKRRAPPPPGFLRGCRWSTDHALDDSIATLPGHRIALTDTLADIDTATDLHGSAASSRSKYLDPTIRPAR</sequence>
<dbReference type="PANTHER" id="PTHR36529">
    <property type="entry name" value="SLL1095 PROTEIN"/>
    <property type="match status" value="1"/>
</dbReference>
<dbReference type="Pfam" id="PF09837">
    <property type="entry name" value="DUF2064"/>
    <property type="match status" value="1"/>
</dbReference>
<evidence type="ECO:0008006" key="3">
    <source>
        <dbReference type="Google" id="ProtNLM"/>
    </source>
</evidence>
<dbReference type="InterPro" id="IPR029044">
    <property type="entry name" value="Nucleotide-diphossugar_trans"/>
</dbReference>
<organism evidence="1 2">
    <name type="scientific">Salinihabitans flavidus</name>
    <dbReference type="NCBI Taxonomy" id="569882"/>
    <lineage>
        <taxon>Bacteria</taxon>
        <taxon>Pseudomonadati</taxon>
        <taxon>Pseudomonadota</taxon>
        <taxon>Alphaproteobacteria</taxon>
        <taxon>Rhodobacterales</taxon>
        <taxon>Roseobacteraceae</taxon>
        <taxon>Salinihabitans</taxon>
    </lineage>
</organism>
<dbReference type="STRING" id="569882.SAMN04490248_101223"/>
<name>A0A1H8LP52_9RHOB</name>
<dbReference type="Gene3D" id="3.90.550.10">
    <property type="entry name" value="Spore Coat Polysaccharide Biosynthesis Protein SpsA, Chain A"/>
    <property type="match status" value="1"/>
</dbReference>
<protein>
    <recommendedName>
        <fullName evidence="3">Glycosyltransferase</fullName>
    </recommendedName>
</protein>
<proteinExistence type="predicted"/>
<evidence type="ECO:0000313" key="1">
    <source>
        <dbReference type="EMBL" id="SEO06638.1"/>
    </source>
</evidence>
<dbReference type="Proteomes" id="UP000198893">
    <property type="component" value="Unassembled WGS sequence"/>
</dbReference>
<dbReference type="InterPro" id="IPR018641">
    <property type="entry name" value="Trfase_1_rSAM/seldom-assoc"/>
</dbReference>
<dbReference type="EMBL" id="FODS01000001">
    <property type="protein sequence ID" value="SEO06638.1"/>
    <property type="molecule type" value="Genomic_DNA"/>
</dbReference>
<gene>
    <name evidence="1" type="ORF">SAMN04490248_101223</name>
</gene>
<evidence type="ECO:0000313" key="2">
    <source>
        <dbReference type="Proteomes" id="UP000198893"/>
    </source>
</evidence>
<dbReference type="SUPFAM" id="SSF53448">
    <property type="entry name" value="Nucleotide-diphospho-sugar transferases"/>
    <property type="match status" value="1"/>
</dbReference>
<accession>A0A1H8LP52</accession>
<reference evidence="1 2" key="1">
    <citation type="submission" date="2016-10" db="EMBL/GenBank/DDBJ databases">
        <authorList>
            <person name="de Groot N.N."/>
        </authorList>
    </citation>
    <scope>NUCLEOTIDE SEQUENCE [LARGE SCALE GENOMIC DNA]</scope>
    <source>
        <strain evidence="1 2">DSM 27842</strain>
    </source>
</reference>